<dbReference type="EMBL" id="JACHHO010000002">
    <property type="protein sequence ID" value="MBB5204611.1"/>
    <property type="molecule type" value="Genomic_DNA"/>
</dbReference>
<keyword evidence="1" id="KW-0175">Coiled coil</keyword>
<protein>
    <submittedName>
        <fullName evidence="3">MSHA biogenesis protein MshJ</fullName>
    </submittedName>
</protein>
<organism evidence="3 4">
    <name type="scientific">Inhella inkyongensis</name>
    <dbReference type="NCBI Taxonomy" id="392593"/>
    <lineage>
        <taxon>Bacteria</taxon>
        <taxon>Pseudomonadati</taxon>
        <taxon>Pseudomonadota</taxon>
        <taxon>Betaproteobacteria</taxon>
        <taxon>Burkholderiales</taxon>
        <taxon>Sphaerotilaceae</taxon>
        <taxon>Inhella</taxon>
    </lineage>
</organism>
<keyword evidence="2" id="KW-1133">Transmembrane helix</keyword>
<evidence type="ECO:0000256" key="2">
    <source>
        <dbReference type="SAM" id="Phobius"/>
    </source>
</evidence>
<dbReference type="RefSeq" id="WP_138855727.1">
    <property type="nucleotide sequence ID" value="NZ_CP040709.1"/>
</dbReference>
<dbReference type="AlphaFoldDB" id="A0A840S7T2"/>
<evidence type="ECO:0000313" key="3">
    <source>
        <dbReference type="EMBL" id="MBB5204611.1"/>
    </source>
</evidence>
<sequence>MKKPTELQRLRALGAAFDRRPKRERWLMLGAGLALLLALGDALWLAPALKAYKAAQGRLAQAEQALAQTRQLKDQTEREQLVAQQQRAAEIQALQQRLQALQGQPAALEGPRMLAVLEELVQRQGSALSLRALSALPAASPAASAQPPLYRHAVEVVLVGSYAALHRYVQELAQAESRMRVRSMAFVVRQHPEIEMTLQIETLSPQAAWLTL</sequence>
<feature type="transmembrane region" description="Helical" evidence="2">
    <location>
        <begin position="26"/>
        <end position="46"/>
    </location>
</feature>
<keyword evidence="2" id="KW-0812">Transmembrane</keyword>
<keyword evidence="4" id="KW-1185">Reference proteome</keyword>
<evidence type="ECO:0000256" key="1">
    <source>
        <dbReference type="SAM" id="Coils"/>
    </source>
</evidence>
<gene>
    <name evidence="3" type="ORF">HNQ51_001925</name>
</gene>
<name>A0A840S7T2_9BURK</name>
<feature type="coiled-coil region" evidence="1">
    <location>
        <begin position="52"/>
        <end position="104"/>
    </location>
</feature>
<accession>A0A840S7T2</accession>
<evidence type="ECO:0000313" key="4">
    <source>
        <dbReference type="Proteomes" id="UP000554837"/>
    </source>
</evidence>
<keyword evidence="2" id="KW-0472">Membrane</keyword>
<dbReference type="Proteomes" id="UP000554837">
    <property type="component" value="Unassembled WGS sequence"/>
</dbReference>
<comment type="caution">
    <text evidence="3">The sequence shown here is derived from an EMBL/GenBank/DDBJ whole genome shotgun (WGS) entry which is preliminary data.</text>
</comment>
<proteinExistence type="predicted"/>
<reference evidence="3 4" key="1">
    <citation type="submission" date="2020-08" db="EMBL/GenBank/DDBJ databases">
        <title>Genomic Encyclopedia of Type Strains, Phase IV (KMG-IV): sequencing the most valuable type-strain genomes for metagenomic binning, comparative biology and taxonomic classification.</title>
        <authorList>
            <person name="Goeker M."/>
        </authorList>
    </citation>
    <scope>NUCLEOTIDE SEQUENCE [LARGE SCALE GENOMIC DNA]</scope>
    <source>
        <strain evidence="3 4">DSM 23958</strain>
    </source>
</reference>